<evidence type="ECO:0000256" key="25">
    <source>
        <dbReference type="ARBA" id="ARBA00034078"/>
    </source>
</evidence>
<dbReference type="Pfam" id="PF00384">
    <property type="entry name" value="Molybdopterin"/>
    <property type="match status" value="1"/>
</dbReference>
<keyword evidence="10" id="KW-0001">2Fe-2S</keyword>
<dbReference type="SUPFAM" id="SSF53706">
    <property type="entry name" value="Formate dehydrogenase/DMSO reductase, domains 1-3"/>
    <property type="match status" value="1"/>
</dbReference>
<comment type="catalytic activity">
    <reaction evidence="27">
        <text>a ubiquinone + NADH + 5 H(+)(in) = a ubiquinol + NAD(+) + 4 H(+)(out)</text>
        <dbReference type="Rhea" id="RHEA:29091"/>
        <dbReference type="Rhea" id="RHEA-COMP:9565"/>
        <dbReference type="Rhea" id="RHEA-COMP:9566"/>
        <dbReference type="ChEBI" id="CHEBI:15378"/>
        <dbReference type="ChEBI" id="CHEBI:16389"/>
        <dbReference type="ChEBI" id="CHEBI:17976"/>
        <dbReference type="ChEBI" id="CHEBI:57540"/>
        <dbReference type="ChEBI" id="CHEBI:57945"/>
        <dbReference type="EC" id="7.1.1.2"/>
    </reaction>
</comment>
<feature type="domain" description="2Fe-2S ferredoxin-type" evidence="30">
    <location>
        <begin position="36"/>
        <end position="114"/>
    </location>
</feature>
<dbReference type="GO" id="GO:0051537">
    <property type="term" value="F:2 iron, 2 sulfur cluster binding"/>
    <property type="evidence" value="ECO:0007669"/>
    <property type="project" value="UniProtKB-KW"/>
</dbReference>
<name>A0AA88PNH5_9TELE</name>
<gene>
    <name evidence="33" type="ORF">Q8A67_014354</name>
</gene>
<dbReference type="Gene3D" id="3.30.70.20">
    <property type="match status" value="1"/>
</dbReference>
<dbReference type="FunFam" id="3.40.50.740:FF:000002">
    <property type="entry name" value="NADH-ubiquinone oxidoreductase 75 kDa subunit, mitochondrial"/>
    <property type="match status" value="1"/>
</dbReference>
<dbReference type="PROSITE" id="PS00643">
    <property type="entry name" value="COMPLEX1_75K_3"/>
    <property type="match status" value="1"/>
</dbReference>
<dbReference type="NCBIfam" id="TIGR01973">
    <property type="entry name" value="NuoG"/>
    <property type="match status" value="1"/>
</dbReference>
<accession>A0AA88PNH5</accession>
<keyword evidence="23" id="KW-0472">Membrane</keyword>
<dbReference type="Gene3D" id="3.40.50.740">
    <property type="match status" value="1"/>
</dbReference>
<feature type="domain" description="4Fe-4S His(Cys)3-ligated-type" evidence="32">
    <location>
        <begin position="114"/>
        <end position="153"/>
    </location>
</feature>
<comment type="subcellular location">
    <subcellularLocation>
        <location evidence="3">Mitochondrion inner membrane</location>
        <topology evidence="3">Peripheral membrane protein</topology>
        <orientation evidence="3">Matrix side</orientation>
    </subcellularLocation>
    <subcellularLocation>
        <location evidence="2">Nucleus</location>
    </subcellularLocation>
</comment>
<feature type="compositionally biased region" description="Low complexity" evidence="29">
    <location>
        <begin position="1605"/>
        <end position="1620"/>
    </location>
</feature>
<dbReference type="Gene3D" id="3.30.200.210">
    <property type="match status" value="1"/>
</dbReference>
<dbReference type="GO" id="GO:0016651">
    <property type="term" value="F:oxidoreductase activity, acting on NAD(P)H"/>
    <property type="evidence" value="ECO:0007669"/>
    <property type="project" value="InterPro"/>
</dbReference>
<dbReference type="SUPFAM" id="SSF54862">
    <property type="entry name" value="4Fe-4S ferredoxins"/>
    <property type="match status" value="1"/>
</dbReference>
<keyword evidence="21" id="KW-0830">Ubiquinone</keyword>
<keyword evidence="22" id="KW-0496">Mitochondrion</keyword>
<feature type="region of interest" description="Disordered" evidence="29">
    <location>
        <begin position="1604"/>
        <end position="1653"/>
    </location>
</feature>
<dbReference type="InterPro" id="IPR036010">
    <property type="entry name" value="2Fe-2S_ferredoxin-like_sf"/>
</dbReference>
<feature type="compositionally biased region" description="Polar residues" evidence="29">
    <location>
        <begin position="1002"/>
        <end position="1020"/>
    </location>
</feature>
<dbReference type="InterPro" id="IPR010228">
    <property type="entry name" value="NADH_UbQ_OxRdtase_Gsu"/>
</dbReference>
<keyword evidence="11" id="KW-0479">Metal-binding</keyword>
<keyword evidence="34" id="KW-1185">Reference proteome</keyword>
<proteinExistence type="inferred from homology"/>
<evidence type="ECO:0000256" key="26">
    <source>
        <dbReference type="ARBA" id="ARBA00045300"/>
    </source>
</evidence>
<dbReference type="GO" id="GO:0045271">
    <property type="term" value="C:respiratory chain complex I"/>
    <property type="evidence" value="ECO:0007669"/>
    <property type="project" value="UniProtKB-ARBA"/>
</dbReference>
<feature type="compositionally biased region" description="Pro residues" evidence="29">
    <location>
        <begin position="1495"/>
        <end position="1507"/>
    </location>
</feature>
<dbReference type="InterPro" id="IPR006656">
    <property type="entry name" value="Mopterin_OxRdtase"/>
</dbReference>
<evidence type="ECO:0000256" key="21">
    <source>
        <dbReference type="ARBA" id="ARBA00023075"/>
    </source>
</evidence>
<dbReference type="PROSITE" id="PS00641">
    <property type="entry name" value="COMPLEX1_75K_1"/>
    <property type="match status" value="1"/>
</dbReference>
<evidence type="ECO:0000256" key="22">
    <source>
        <dbReference type="ARBA" id="ARBA00023128"/>
    </source>
</evidence>
<evidence type="ECO:0000256" key="19">
    <source>
        <dbReference type="ARBA" id="ARBA00023014"/>
    </source>
</evidence>
<dbReference type="GO" id="GO:0051539">
    <property type="term" value="F:4 iron, 4 sulfur cluster binding"/>
    <property type="evidence" value="ECO:0007669"/>
    <property type="project" value="UniProtKB-KW"/>
</dbReference>
<dbReference type="CDD" id="cd02773">
    <property type="entry name" value="MopB_Res-Cmplx1_Nad11"/>
    <property type="match status" value="1"/>
</dbReference>
<dbReference type="GO" id="GO:0005743">
    <property type="term" value="C:mitochondrial inner membrane"/>
    <property type="evidence" value="ECO:0007669"/>
    <property type="project" value="UniProtKB-SubCell"/>
</dbReference>
<evidence type="ECO:0000256" key="14">
    <source>
        <dbReference type="ARBA" id="ARBA00022967"/>
    </source>
</evidence>
<feature type="region of interest" description="Disordered" evidence="29">
    <location>
        <begin position="1485"/>
        <end position="1515"/>
    </location>
</feature>
<keyword evidence="7" id="KW-0813">Transport</keyword>
<evidence type="ECO:0000259" key="32">
    <source>
        <dbReference type="PROSITE" id="PS51839"/>
    </source>
</evidence>
<keyword evidence="9" id="KW-0679">Respiratory chain</keyword>
<dbReference type="FunFam" id="3.30.70.20:FF:000002">
    <property type="entry name" value="NADH-ubiquinone oxidoreductase 75 kDa subunit"/>
    <property type="match status" value="1"/>
</dbReference>
<evidence type="ECO:0000256" key="2">
    <source>
        <dbReference type="ARBA" id="ARBA00004123"/>
    </source>
</evidence>
<evidence type="ECO:0000313" key="33">
    <source>
        <dbReference type="EMBL" id="KAK2888979.1"/>
    </source>
</evidence>
<dbReference type="InterPro" id="IPR019574">
    <property type="entry name" value="NADH_UbQ_OxRdtase_Gsu_4Fe4S-bd"/>
</dbReference>
<keyword evidence="15" id="KW-0249">Electron transport</keyword>
<feature type="region of interest" description="Disordered" evidence="29">
    <location>
        <begin position="1293"/>
        <end position="1342"/>
    </location>
</feature>
<keyword evidence="17" id="KW-0560">Oxidoreductase</keyword>
<evidence type="ECO:0000256" key="28">
    <source>
        <dbReference type="RuleBase" id="RU004523"/>
    </source>
</evidence>
<dbReference type="PANTHER" id="PTHR16198">
    <property type="match status" value="1"/>
</dbReference>
<evidence type="ECO:0000256" key="1">
    <source>
        <dbReference type="ARBA" id="ARBA00001966"/>
    </source>
</evidence>
<keyword evidence="12" id="KW-0999">Mitochondrion inner membrane</keyword>
<keyword evidence="14" id="KW-1278">Translocase</keyword>
<dbReference type="InterPro" id="IPR000283">
    <property type="entry name" value="NADH_UbQ_OxRdtase_75kDa_su_CS"/>
</dbReference>
<dbReference type="InterPro" id="IPR015405">
    <property type="entry name" value="NDUFS1-like_C"/>
</dbReference>
<comment type="function">
    <text evidence="26">Core subunit of the mitochondrial membrane respiratory chain NADH dehydrogenase (Complex I) which catalyzes electron transfer from NADH through the respiratory chain, using ubiquinone as an electron acceptor. Essential for catalysing the entry and efficient transfer of electrons within complex I. Plays a key role in the assembly and stability of complex I and participates in the association of complex I with ubiquinol-cytochrome reductase complex (Complex III) to form supercomplexes.</text>
</comment>
<dbReference type="FunFam" id="3.30.200.210:FF:000002">
    <property type="entry name" value="NADH-ubiquinone oxidoreductase 75 kDa subunit"/>
    <property type="match status" value="1"/>
</dbReference>
<dbReference type="GO" id="GO:0008137">
    <property type="term" value="F:NADH dehydrogenase (ubiquinone) activity"/>
    <property type="evidence" value="ECO:0007669"/>
    <property type="project" value="UniProtKB-EC"/>
</dbReference>
<dbReference type="Gene3D" id="3.10.20.740">
    <property type="match status" value="1"/>
</dbReference>
<dbReference type="InterPro" id="IPR006963">
    <property type="entry name" value="Mopterin_OxRdtase_4Fe-4S_dom"/>
</dbReference>
<dbReference type="EMBL" id="JAUYZG010000014">
    <property type="protein sequence ID" value="KAK2888979.1"/>
    <property type="molecule type" value="Genomic_DNA"/>
</dbReference>
<dbReference type="EC" id="7.1.1.2" evidence="5"/>
<evidence type="ECO:0000256" key="12">
    <source>
        <dbReference type="ARBA" id="ARBA00022792"/>
    </source>
</evidence>
<evidence type="ECO:0000256" key="7">
    <source>
        <dbReference type="ARBA" id="ARBA00022448"/>
    </source>
</evidence>
<evidence type="ECO:0000256" key="15">
    <source>
        <dbReference type="ARBA" id="ARBA00022982"/>
    </source>
</evidence>
<dbReference type="Pfam" id="PF22117">
    <property type="entry name" value="Fer4_Nqo3"/>
    <property type="match status" value="1"/>
</dbReference>
<dbReference type="FunFam" id="3.10.20.740:FF:000001">
    <property type="entry name" value="NADH-quinone oxidoreductase subunit G"/>
    <property type="match status" value="1"/>
</dbReference>
<keyword evidence="16" id="KW-0007">Acetylation</keyword>
<dbReference type="Pfam" id="PF09326">
    <property type="entry name" value="NADH_dhqG_C"/>
    <property type="match status" value="1"/>
</dbReference>
<evidence type="ECO:0000256" key="4">
    <source>
        <dbReference type="ARBA" id="ARBA00005404"/>
    </source>
</evidence>
<evidence type="ECO:0000256" key="18">
    <source>
        <dbReference type="ARBA" id="ARBA00023004"/>
    </source>
</evidence>
<evidence type="ECO:0000256" key="20">
    <source>
        <dbReference type="ARBA" id="ARBA00023027"/>
    </source>
</evidence>
<dbReference type="Pfam" id="PF13510">
    <property type="entry name" value="Fer2_4"/>
    <property type="match status" value="1"/>
</dbReference>
<dbReference type="PROSITE" id="PS51085">
    <property type="entry name" value="2FE2S_FER_2"/>
    <property type="match status" value="1"/>
</dbReference>
<organism evidence="33 34">
    <name type="scientific">Cirrhinus molitorella</name>
    <name type="common">mud carp</name>
    <dbReference type="NCBI Taxonomy" id="172907"/>
    <lineage>
        <taxon>Eukaryota</taxon>
        <taxon>Metazoa</taxon>
        <taxon>Chordata</taxon>
        <taxon>Craniata</taxon>
        <taxon>Vertebrata</taxon>
        <taxon>Euteleostomi</taxon>
        <taxon>Actinopterygii</taxon>
        <taxon>Neopterygii</taxon>
        <taxon>Teleostei</taxon>
        <taxon>Ostariophysi</taxon>
        <taxon>Cypriniformes</taxon>
        <taxon>Cyprinidae</taxon>
        <taxon>Labeoninae</taxon>
        <taxon>Labeonini</taxon>
        <taxon>Cirrhinus</taxon>
    </lineage>
</organism>
<dbReference type="SMART" id="SM00929">
    <property type="entry name" value="NADH-G_4Fe-4S_3"/>
    <property type="match status" value="1"/>
</dbReference>
<evidence type="ECO:0000259" key="31">
    <source>
        <dbReference type="PROSITE" id="PS51669"/>
    </source>
</evidence>
<evidence type="ECO:0000256" key="10">
    <source>
        <dbReference type="ARBA" id="ARBA00022714"/>
    </source>
</evidence>
<dbReference type="SUPFAM" id="SSF54292">
    <property type="entry name" value="2Fe-2S ferredoxin-like"/>
    <property type="match status" value="1"/>
</dbReference>
<keyword evidence="20" id="KW-0520">NAD</keyword>
<evidence type="ECO:0000256" key="27">
    <source>
        <dbReference type="ARBA" id="ARBA00049551"/>
    </source>
</evidence>
<keyword evidence="18" id="KW-0408">Iron</keyword>
<dbReference type="PROSITE" id="PS00642">
    <property type="entry name" value="COMPLEX1_75K_2"/>
    <property type="match status" value="1"/>
</dbReference>
<dbReference type="GO" id="GO:0005634">
    <property type="term" value="C:nucleus"/>
    <property type="evidence" value="ECO:0007669"/>
    <property type="project" value="UniProtKB-SubCell"/>
</dbReference>
<feature type="region of interest" description="Disordered" evidence="29">
    <location>
        <begin position="964"/>
        <end position="1024"/>
    </location>
</feature>
<dbReference type="PROSITE" id="PS51839">
    <property type="entry name" value="4FE4S_HC3"/>
    <property type="match status" value="1"/>
</dbReference>
<dbReference type="InterPro" id="IPR001041">
    <property type="entry name" value="2Fe-2S_ferredoxin-type"/>
</dbReference>
<sequence>MLRLPAVSRALAGAAHSKGPIATTSNVRTSVRASSNMVEVFVDGKPVMVEPGTTVLQACEKVGVQIPRFCYHDRLSVAGNCRMCLVEIEKAPKPVAACAMPVMKGWNILTNSEKTRKAREGVMEFLLSNHPLDCPICDQGGECDLQDQSMMFGADRSRFTEEKRAVEDKNIGPLVKTIMTRCIQCTRCVRFASEVAGVEDLGTTGRGNDMQIGTYVEKMFMSELSGNVIDLCPVGALTSKPYAFTARPWETRKTESIDVLDAVGSNIVVSTRGGEVMRILPRLNEDVNEEWISDKTRFAYDGLKRQRLTQPMVKDASGQLVVTTWEDVLTRVAGALQGVQGSEVGAIAGGMVDAEALVALKDLLNGLDSETLCTEEVFPMAGAGTDLRSNYLLNSRITGIEECDLLLLVGTNPRYEAPLFNARIRKSWLHNELQVAMVGHNVDLSYTYNHLGESTQVLQEIAAGTHPFCKVLAEAKKPVVVVGSSTLQREDGAAVFKAVSTIAQNSRASSGVEDGWKVLNVLHRVASQVAALDLGYKPGVDAIRKNPPKVLFLLGADAGCITRADLPKDSFIIYQGHHGDVGAVMADVILPGAAYTEKNGTYVNTEGRAQQTRVAVTAPGIAREDWKIVRAISELAGVTLPYDTVDEVRRRLEEVSPNLVRYDDVEGANYFNQAHELSKAVNQSLLAAPLVPPQLTVKDFYMTDPISRASQTMAKCVKAVTEGAAAVDEPSIWKHRTQAKAEARLSRTARRVPRYSTRGIQEVSQANADVPESSSPGMYEGKHIHYSEVDHKPLCSYSPKLCKQRRLNGYAFCIRHVLEDRTAPFRQCEYVAKYNSQRCTNPIPKAHDRKYCNSHLQVMGVLPKKERKKKQDTIESLALNITVPSLALKTHNGLELLPPSPPPSLACLLPSDPFAFCRGEKMLKSSGTFLKKTQENQALNHKQKPQDHSVDPAFPNHLRTSSLSLTLPRPCLPPPQTGRTTQTPKVHASPRAEILQTPVVRSGSSFKTSSTLQDGDQGSIETAPADNKVKLDFNHAFDKKVVPAASGTAPSRDDIYRRLIKMHSVAMQQQAPCLQKFHRLMDQHRGRYQDLNPHLGIDWSEDSEEEDGDLWKPVSYQCQRLQEKHVEESASHSRAERLAGFCSYLRQKHTHLCREQRGFRRERRSQHALRKALLQAAREEPHHTAQLIQEQYKKTSTPSSTNVPLTGGDSGLCSAVVKGEDCRNSALPFTRHCFQHILLNRSQQLFSSCTARFADGAQCSIPVFDITHQTPLCDEHAKKMDNFLRGDISRRTYHHHQQIQRHRPLKKAKPPALTKKHKKKGKRAAPRRPQKPIPPAQPQGNLGMPSILCLPTQPSGIRSPLTPDLSADEFPDDITNDISDIPHDLELNQEDFSDVLPRLPDDLQDFDLFEGKNSELLPTSEEAEELVRVLQAMGSYPESLACLSGIAELVPVEAVDCRSMPGGVVDLLSGRLSAETLSSLELDPSLLPTSEDAFPPSPPSPQPPLTPPSSVGHLTDSTYAQRQPHLLAKMDNSKAELSDLPLGKDEDISHGSWGVLALPLNDSSQFHSLIASDGLLMSTALSTPMTPVPSAPCQPSSALSALPQTVPVSRSASSPSSPTSQTKHLLPPLFNHCGIPADLQPHHSTTAPPMDQA</sequence>
<evidence type="ECO:0000256" key="8">
    <source>
        <dbReference type="ARBA" id="ARBA00022485"/>
    </source>
</evidence>
<feature type="compositionally biased region" description="Basic residues" evidence="29">
    <location>
        <begin position="1293"/>
        <end position="1330"/>
    </location>
</feature>
<evidence type="ECO:0000256" key="3">
    <source>
        <dbReference type="ARBA" id="ARBA00004443"/>
    </source>
</evidence>
<reference evidence="33" key="1">
    <citation type="submission" date="2023-08" db="EMBL/GenBank/DDBJ databases">
        <title>Chromosome-level Genome Assembly of mud carp (Cirrhinus molitorella).</title>
        <authorList>
            <person name="Liu H."/>
        </authorList>
    </citation>
    <scope>NUCLEOTIDE SEQUENCE</scope>
    <source>
        <strain evidence="33">Prfri</strain>
        <tissue evidence="33">Muscle</tissue>
    </source>
</reference>
<dbReference type="InterPro" id="IPR025927">
    <property type="entry name" value="Znf_KANL2-like"/>
</dbReference>
<comment type="caution">
    <text evidence="33">The sequence shown here is derived from an EMBL/GenBank/DDBJ whole genome shotgun (WGS) entry which is preliminary data.</text>
</comment>
<keyword evidence="19" id="KW-0411">Iron-sulfur</keyword>
<evidence type="ECO:0000313" key="34">
    <source>
        <dbReference type="Proteomes" id="UP001187343"/>
    </source>
</evidence>
<dbReference type="PANTHER" id="PTHR16198:SF2">
    <property type="entry name" value="INO80 COMPLEX SUBUNIT D"/>
    <property type="match status" value="1"/>
</dbReference>
<keyword evidence="24" id="KW-0539">Nucleus</keyword>
<evidence type="ECO:0000256" key="23">
    <source>
        <dbReference type="ARBA" id="ARBA00023136"/>
    </source>
</evidence>
<evidence type="ECO:0000256" key="16">
    <source>
        <dbReference type="ARBA" id="ARBA00022990"/>
    </source>
</evidence>
<evidence type="ECO:0000256" key="13">
    <source>
        <dbReference type="ARBA" id="ARBA00022946"/>
    </source>
</evidence>
<feature type="domain" description="4Fe-4S Mo/W bis-MGD-type" evidence="31">
    <location>
        <begin position="251"/>
        <end position="307"/>
    </location>
</feature>
<comment type="cofactor">
    <cofactor evidence="25">
        <name>[2Fe-2S] cluster</name>
        <dbReference type="ChEBI" id="CHEBI:190135"/>
    </cofactor>
</comment>
<evidence type="ECO:0000256" key="11">
    <source>
        <dbReference type="ARBA" id="ARBA00022723"/>
    </source>
</evidence>
<evidence type="ECO:0000256" key="9">
    <source>
        <dbReference type="ARBA" id="ARBA00022660"/>
    </source>
</evidence>
<evidence type="ECO:0000256" key="5">
    <source>
        <dbReference type="ARBA" id="ARBA00012944"/>
    </source>
</evidence>
<evidence type="ECO:0000256" key="24">
    <source>
        <dbReference type="ARBA" id="ARBA00023242"/>
    </source>
</evidence>
<keyword evidence="8" id="KW-0004">4Fe-4S</keyword>
<evidence type="ECO:0000259" key="30">
    <source>
        <dbReference type="PROSITE" id="PS51085"/>
    </source>
</evidence>
<dbReference type="GO" id="GO:0046872">
    <property type="term" value="F:metal ion binding"/>
    <property type="evidence" value="ECO:0007669"/>
    <property type="project" value="UniProtKB-KW"/>
</dbReference>
<comment type="cofactor">
    <cofactor evidence="1">
        <name>[4Fe-4S] cluster</name>
        <dbReference type="ChEBI" id="CHEBI:49883"/>
    </cofactor>
</comment>
<comment type="similarity">
    <text evidence="4 28">Belongs to the complex I 75 kDa subunit family.</text>
</comment>
<dbReference type="InterPro" id="IPR054351">
    <property type="entry name" value="NADH_UbQ_OxRdtase_ferredoxin"/>
</dbReference>
<dbReference type="Proteomes" id="UP001187343">
    <property type="component" value="Unassembled WGS sequence"/>
</dbReference>
<dbReference type="GO" id="GO:0042773">
    <property type="term" value="P:ATP synthesis coupled electron transport"/>
    <property type="evidence" value="ECO:0007669"/>
    <property type="project" value="InterPro"/>
</dbReference>
<dbReference type="Pfam" id="PF10588">
    <property type="entry name" value="NADH-G_4Fe-4S_3"/>
    <property type="match status" value="1"/>
</dbReference>
<evidence type="ECO:0000256" key="17">
    <source>
        <dbReference type="ARBA" id="ARBA00023002"/>
    </source>
</evidence>
<keyword evidence="13" id="KW-0809">Transit peptide</keyword>
<dbReference type="Pfam" id="PF22151">
    <property type="entry name" value="Fer4_NDSU1"/>
    <property type="match status" value="1"/>
</dbReference>
<dbReference type="Pfam" id="PF13891">
    <property type="entry name" value="zf-C3HC3H_KANSL2"/>
    <property type="match status" value="2"/>
</dbReference>
<evidence type="ECO:0000256" key="6">
    <source>
        <dbReference type="ARBA" id="ARBA00013888"/>
    </source>
</evidence>
<dbReference type="PROSITE" id="PS51669">
    <property type="entry name" value="4FE4S_MOW_BIS_MGD"/>
    <property type="match status" value="1"/>
</dbReference>
<evidence type="ECO:0000256" key="29">
    <source>
        <dbReference type="SAM" id="MobiDB-lite"/>
    </source>
</evidence>
<protein>
    <recommendedName>
        <fullName evidence="6">NADH-ubiquinone oxidoreductase 75 kDa subunit, mitochondrial</fullName>
        <ecNumber evidence="5">7.1.1.2</ecNumber>
    </recommendedName>
</protein>
<dbReference type="CDD" id="cd00207">
    <property type="entry name" value="fer2"/>
    <property type="match status" value="1"/>
</dbReference>